<dbReference type="AlphaFoldDB" id="A0AAX2JAN4"/>
<sequence>METLFYNAKVYLEREKFAEAVLVRDGIIAKIGTGDELLKEAGKDCKKIDCQKKTIIPGLNDSHMHLLVLGESLQTVKLTNSKSIDEIIERCRKFIKENPELSKNGVFAIGWNQDLFEGDKRIPNRHDADKISTEIPIILRRVCGHQMVSNTKAIEMLGIDGSSEQYEGGTFEIGEDGYPNGIFTENACRHLRKVIPEFSLEDRERMAIEAMKHAVSFGVTSVQSNDLGAVVLGEKDKYFKMFCKIYEEGKGLLRYHHQITFQSPEELKEYAENGELVKGNYPEDSWVTLGPLKLFKDGSLGARTAMLENDYADDPGNRGEERFDEKYIEDLCKAADEHGMQIVTHVIGDAATNSVMKTYEKLIKDGKNPLRHALIHCQITNRKMLENIAEKNVLVMYQPIFLDYDMHIVESRCGKELASTSYAFNTLDKLGGKISYGTDCPVEGCNPFPNIYCAVTRKDLKGSPAEGFYPEECVDIYTAVDAYTEGSAYAEFMENKKGRIKEGFYADMVILDRDIFTVNPLEIKDIQPLLTMVGGKVVYEKK</sequence>
<dbReference type="EC" id="3.5.1.91" evidence="2"/>
<evidence type="ECO:0000259" key="1">
    <source>
        <dbReference type="Pfam" id="PF07969"/>
    </source>
</evidence>
<dbReference type="EMBL" id="LS483487">
    <property type="protein sequence ID" value="SQJ01251.1"/>
    <property type="molecule type" value="Genomic_DNA"/>
</dbReference>
<dbReference type="KEGG" id="ful:C4N20_12985"/>
<name>A0AAX2JAN4_9FUSO</name>
<evidence type="ECO:0000313" key="2">
    <source>
        <dbReference type="EMBL" id="SQJ01251.1"/>
    </source>
</evidence>
<dbReference type="CDD" id="cd01300">
    <property type="entry name" value="YtcJ_like"/>
    <property type="match status" value="1"/>
</dbReference>
<dbReference type="Proteomes" id="UP000249008">
    <property type="component" value="Chromosome 1"/>
</dbReference>
<dbReference type="Pfam" id="PF07969">
    <property type="entry name" value="Amidohydro_3"/>
    <property type="match status" value="1"/>
</dbReference>
<dbReference type="PANTHER" id="PTHR22642:SF2">
    <property type="entry name" value="PROTEIN LONG AFTER FAR-RED 3"/>
    <property type="match status" value="1"/>
</dbReference>
<dbReference type="SUPFAM" id="SSF51556">
    <property type="entry name" value="Metallo-dependent hydrolases"/>
    <property type="match status" value="1"/>
</dbReference>
<reference evidence="2 3" key="1">
    <citation type="submission" date="2018-06" db="EMBL/GenBank/DDBJ databases">
        <authorList>
            <consortium name="Pathogen Informatics"/>
            <person name="Doyle S."/>
        </authorList>
    </citation>
    <scope>NUCLEOTIDE SEQUENCE [LARGE SCALE GENOMIC DNA]</scope>
    <source>
        <strain evidence="2 3">NCTC12112</strain>
    </source>
</reference>
<dbReference type="InterPro" id="IPR013108">
    <property type="entry name" value="Amidohydro_3"/>
</dbReference>
<dbReference type="RefSeq" id="WP_005978037.1">
    <property type="nucleotide sequence ID" value="NZ_CABKNW010000002.1"/>
</dbReference>
<dbReference type="InterPro" id="IPR033932">
    <property type="entry name" value="YtcJ-like"/>
</dbReference>
<organism evidence="2 3">
    <name type="scientific">Fusobacterium ulcerans</name>
    <dbReference type="NCBI Taxonomy" id="861"/>
    <lineage>
        <taxon>Bacteria</taxon>
        <taxon>Fusobacteriati</taxon>
        <taxon>Fusobacteriota</taxon>
        <taxon>Fusobacteriia</taxon>
        <taxon>Fusobacteriales</taxon>
        <taxon>Fusobacteriaceae</taxon>
        <taxon>Fusobacterium</taxon>
    </lineage>
</organism>
<accession>A0AAX2JAN4</accession>
<dbReference type="InterPro" id="IPR032466">
    <property type="entry name" value="Metal_Hydrolase"/>
</dbReference>
<protein>
    <submittedName>
        <fullName evidence="2">N-substituted formamide deformylase</fullName>
        <ecNumber evidence="2">3.5.1.91</ecNumber>
    </submittedName>
</protein>
<dbReference type="SUPFAM" id="SSF51338">
    <property type="entry name" value="Composite domain of metallo-dependent hydrolases"/>
    <property type="match status" value="1"/>
</dbReference>
<dbReference type="GeneID" id="78455733"/>
<dbReference type="Gene3D" id="3.10.310.70">
    <property type="match status" value="1"/>
</dbReference>
<gene>
    <name evidence="2" type="primary">nfdA_1</name>
    <name evidence="2" type="ORF">NCTC12112_01161</name>
</gene>
<dbReference type="InterPro" id="IPR011059">
    <property type="entry name" value="Metal-dep_hydrolase_composite"/>
</dbReference>
<dbReference type="PANTHER" id="PTHR22642">
    <property type="entry name" value="IMIDAZOLONEPROPIONASE"/>
    <property type="match status" value="1"/>
</dbReference>
<feature type="domain" description="Amidohydrolase 3" evidence="1">
    <location>
        <begin position="48"/>
        <end position="539"/>
    </location>
</feature>
<dbReference type="GO" id="GO:0016810">
    <property type="term" value="F:hydrolase activity, acting on carbon-nitrogen (but not peptide) bonds"/>
    <property type="evidence" value="ECO:0007669"/>
    <property type="project" value="InterPro"/>
</dbReference>
<keyword evidence="2" id="KW-0378">Hydrolase</keyword>
<dbReference type="Gene3D" id="2.30.40.10">
    <property type="entry name" value="Urease, subunit C, domain 1"/>
    <property type="match status" value="1"/>
</dbReference>
<dbReference type="Gene3D" id="3.20.20.140">
    <property type="entry name" value="Metal-dependent hydrolases"/>
    <property type="match status" value="1"/>
</dbReference>
<evidence type="ECO:0000313" key="3">
    <source>
        <dbReference type="Proteomes" id="UP000249008"/>
    </source>
</evidence>
<proteinExistence type="predicted"/>